<proteinExistence type="predicted"/>
<evidence type="ECO:0000256" key="1">
    <source>
        <dbReference type="SAM" id="SignalP"/>
    </source>
</evidence>
<reference evidence="2 3" key="1">
    <citation type="journal article" date="2024" name="Commun. Biol.">
        <title>Comparative genomic analysis of thermophilic fungi reveals convergent evolutionary adaptations and gene losses.</title>
        <authorList>
            <person name="Steindorff A.S."/>
            <person name="Aguilar-Pontes M.V."/>
            <person name="Robinson A.J."/>
            <person name="Andreopoulos B."/>
            <person name="LaButti K."/>
            <person name="Kuo A."/>
            <person name="Mondo S."/>
            <person name="Riley R."/>
            <person name="Otillar R."/>
            <person name="Haridas S."/>
            <person name="Lipzen A."/>
            <person name="Grimwood J."/>
            <person name="Schmutz J."/>
            <person name="Clum A."/>
            <person name="Reid I.D."/>
            <person name="Moisan M.C."/>
            <person name="Butler G."/>
            <person name="Nguyen T.T.M."/>
            <person name="Dewar K."/>
            <person name="Conant G."/>
            <person name="Drula E."/>
            <person name="Henrissat B."/>
            <person name="Hansel C."/>
            <person name="Singer S."/>
            <person name="Hutchinson M.I."/>
            <person name="de Vries R.P."/>
            <person name="Natvig D.O."/>
            <person name="Powell A.J."/>
            <person name="Tsang A."/>
            <person name="Grigoriev I.V."/>
        </authorList>
    </citation>
    <scope>NUCLEOTIDE SEQUENCE [LARGE SCALE GENOMIC DNA]</scope>
    <source>
        <strain evidence="2 3">CBS 620.91</strain>
    </source>
</reference>
<organism evidence="2 3">
    <name type="scientific">Humicola insolens</name>
    <name type="common">Soft-rot fungus</name>
    <dbReference type="NCBI Taxonomy" id="85995"/>
    <lineage>
        <taxon>Eukaryota</taxon>
        <taxon>Fungi</taxon>
        <taxon>Dikarya</taxon>
        <taxon>Ascomycota</taxon>
        <taxon>Pezizomycotina</taxon>
        <taxon>Sordariomycetes</taxon>
        <taxon>Sordariomycetidae</taxon>
        <taxon>Sordariales</taxon>
        <taxon>Chaetomiaceae</taxon>
        <taxon>Mycothermus</taxon>
    </lineage>
</organism>
<feature type="signal peptide" evidence="1">
    <location>
        <begin position="1"/>
        <end position="19"/>
    </location>
</feature>
<protein>
    <submittedName>
        <fullName evidence="2">Uncharacterized protein</fullName>
    </submittedName>
</protein>
<gene>
    <name evidence="2" type="ORF">VTJ49DRAFT_6664</name>
</gene>
<dbReference type="Proteomes" id="UP001583172">
    <property type="component" value="Unassembled WGS sequence"/>
</dbReference>
<name>A0ABR3VK49_HUMIN</name>
<sequence length="215" mass="23063">MKFQLIAATAALLAASVAALPAAPQNDIRSLDVVDNGSFADILETRAPQDDLDDDDDFFSLTPDADFALEHLFAELEEIPDEVLEAGDEALNLWLIEHGYRSNDTAKRDVDAPANVFDAGGDGETGLVERGELEARKSTLGCIYAIGKLLVTTAVPAARILRIKKYIKALGGTKKAVKLLLKATSKKERLRIGGQALVDLAKELLGISAVKKACF</sequence>
<evidence type="ECO:0000313" key="3">
    <source>
        <dbReference type="Proteomes" id="UP001583172"/>
    </source>
</evidence>
<comment type="caution">
    <text evidence="2">The sequence shown here is derived from an EMBL/GenBank/DDBJ whole genome shotgun (WGS) entry which is preliminary data.</text>
</comment>
<keyword evidence="3" id="KW-1185">Reference proteome</keyword>
<dbReference type="EMBL" id="JAZGSY010000065">
    <property type="protein sequence ID" value="KAL1841750.1"/>
    <property type="molecule type" value="Genomic_DNA"/>
</dbReference>
<feature type="chain" id="PRO_5046663489" evidence="1">
    <location>
        <begin position="20"/>
        <end position="215"/>
    </location>
</feature>
<accession>A0ABR3VK49</accession>
<evidence type="ECO:0000313" key="2">
    <source>
        <dbReference type="EMBL" id="KAL1841750.1"/>
    </source>
</evidence>
<keyword evidence="1" id="KW-0732">Signal</keyword>